<keyword evidence="8 13" id="KW-1133">Transmembrane helix</keyword>
<accession>S9XH49</accession>
<keyword evidence="7" id="KW-1278">Translocase</keyword>
<dbReference type="PANTHER" id="PTHR24221">
    <property type="entry name" value="ATP-BINDING CASSETTE SUB-FAMILY B"/>
    <property type="match status" value="1"/>
</dbReference>
<keyword evidence="3" id="KW-0813">Transport</keyword>
<dbReference type="GO" id="GO:0006879">
    <property type="term" value="P:intracellular iron ion homeostasis"/>
    <property type="evidence" value="ECO:0007669"/>
    <property type="project" value="TreeGrafter"/>
</dbReference>
<dbReference type="Pfam" id="PF00005">
    <property type="entry name" value="ABC_tran"/>
    <property type="match status" value="1"/>
</dbReference>
<dbReference type="HOGENOM" id="CLU_000604_84_1_1"/>
<dbReference type="Gene3D" id="3.40.50.300">
    <property type="entry name" value="P-loop containing nucleotide triphosphate hydrolases"/>
    <property type="match status" value="1"/>
</dbReference>
<dbReference type="PROSITE" id="PS50893">
    <property type="entry name" value="ABC_TRANSPORTER_2"/>
    <property type="match status" value="1"/>
</dbReference>
<gene>
    <name evidence="16" type="ORF">SPOG_04726</name>
</gene>
<evidence type="ECO:0000256" key="13">
    <source>
        <dbReference type="SAM" id="Phobius"/>
    </source>
</evidence>
<evidence type="ECO:0000259" key="15">
    <source>
        <dbReference type="PROSITE" id="PS50929"/>
    </source>
</evidence>
<dbReference type="AlphaFoldDB" id="S9XH49"/>
<feature type="domain" description="ABC transporter" evidence="14">
    <location>
        <begin position="451"/>
        <end position="687"/>
    </location>
</feature>
<dbReference type="eggNOG" id="KOG0057">
    <property type="taxonomic scope" value="Eukaryota"/>
</dbReference>
<evidence type="ECO:0000256" key="5">
    <source>
        <dbReference type="ARBA" id="ARBA00022741"/>
    </source>
</evidence>
<comment type="subunit">
    <text evidence="2">Homodimer.</text>
</comment>
<feature type="transmembrane region" description="Helical" evidence="13">
    <location>
        <begin position="241"/>
        <end position="266"/>
    </location>
</feature>
<dbReference type="GO" id="GO:1990542">
    <property type="term" value="P:mitochondrial transmembrane transport"/>
    <property type="evidence" value="ECO:0007669"/>
    <property type="project" value="EnsemblFungi"/>
</dbReference>
<dbReference type="GO" id="GO:0005743">
    <property type="term" value="C:mitochondrial inner membrane"/>
    <property type="evidence" value="ECO:0007669"/>
    <property type="project" value="UniProtKB-SubCell"/>
</dbReference>
<dbReference type="SMART" id="SM00382">
    <property type="entry name" value="AAA"/>
    <property type="match status" value="1"/>
</dbReference>
<evidence type="ECO:0000256" key="2">
    <source>
        <dbReference type="ARBA" id="ARBA00011738"/>
    </source>
</evidence>
<evidence type="ECO:0000256" key="4">
    <source>
        <dbReference type="ARBA" id="ARBA00022692"/>
    </source>
</evidence>
<evidence type="ECO:0000313" key="16">
    <source>
        <dbReference type="EMBL" id="EPY52996.1"/>
    </source>
</evidence>
<sequence>MLCAAISRQISRSINELPIRYVYKGPLSVNQILAPNKCSILGNSTSLKFSTVSYLRKTPNPTGSLKAEKQPFDAAKKNEKVHTGVSTANSANSEVKKKDTYVTSWMIVKDMIQYVWPKGKLNLKVRVVSALVLLVAAKIFNVQVPFYFKTIIDTMNTAVVQEVGALWSTVGAVIVGYGLARVFSTVFQELRNSVFASVSQSAIKNVSSNVYQHLLNLDMNFHLSKQTGSLTRAMDRGTKGISFVLSSLVLHIIPITLEIGMVSSILTYKYGVSFAGIAAATVALYSLFTVKTTSWRTTFRRQANAADNKASAVAIESLINYEAVKTFNNEPYELNRYSKHLSAFEKANIRVASSLAFLNSGQAIIFSTALTLMMWMGCRGIVSSNLSVGDLVMINQLVFQLSIPLNFLGSVYREMRQAFTDMEHLFSLKQINIQVKDAPDARNLVMKGGSIQFDNVSFAYNPNRPILKNCSFTIPAGNKVAFVGPSGCGKSTLLRLLFRFYDANSGKIMIDGQPLTLMTLKSLRDAIGVVPQDTPLFNDTILYNIGYGNPKASKEEIIQAAKQAQIHHIIETFPDGYDTKVGERGLMISGGEKQRLAVSRLLLKNPDILFFDEATSALDTSTERELLHNVNSLIQKSKKTSIFIAHRLRTIRNCDIIYVLKDGQVVEQGTHEELIRLNGIYASMWHSQESIEDDGKDIKKE</sequence>
<feature type="transmembrane region" description="Helical" evidence="13">
    <location>
        <begin position="272"/>
        <end position="290"/>
    </location>
</feature>
<evidence type="ECO:0000256" key="7">
    <source>
        <dbReference type="ARBA" id="ARBA00022967"/>
    </source>
</evidence>
<evidence type="ECO:0000256" key="11">
    <source>
        <dbReference type="ARBA" id="ARBA00039906"/>
    </source>
</evidence>
<protein>
    <recommendedName>
        <fullName evidence="11">Iron-sulfur clusters transporter ATM1, mitochondrial</fullName>
    </recommendedName>
    <alternativeName>
        <fullName evidence="12">Iron-sulfur clusters transporter atm1, mitochondrial</fullName>
    </alternativeName>
</protein>
<evidence type="ECO:0000256" key="9">
    <source>
        <dbReference type="ARBA" id="ARBA00023136"/>
    </source>
</evidence>
<dbReference type="GO" id="GO:0005524">
    <property type="term" value="F:ATP binding"/>
    <property type="evidence" value="ECO:0007669"/>
    <property type="project" value="UniProtKB-KW"/>
</dbReference>
<dbReference type="InterPro" id="IPR003593">
    <property type="entry name" value="AAA+_ATPase"/>
</dbReference>
<evidence type="ECO:0000259" key="14">
    <source>
        <dbReference type="PROSITE" id="PS50893"/>
    </source>
</evidence>
<feature type="transmembrane region" description="Helical" evidence="13">
    <location>
        <begin position="355"/>
        <end position="376"/>
    </location>
</feature>
<dbReference type="FunFam" id="1.20.1560.10:FF:000004">
    <property type="entry name" value="ATP-binding cassette sub-family B member 7"/>
    <property type="match status" value="1"/>
</dbReference>
<dbReference type="CDD" id="cd18582">
    <property type="entry name" value="ABC_6TM_ATM1_ABCB7"/>
    <property type="match status" value="1"/>
</dbReference>
<evidence type="ECO:0000256" key="10">
    <source>
        <dbReference type="ARBA" id="ARBA00024363"/>
    </source>
</evidence>
<dbReference type="GO" id="GO:0016887">
    <property type="term" value="F:ATP hydrolysis activity"/>
    <property type="evidence" value="ECO:0007669"/>
    <property type="project" value="EnsemblFungi"/>
</dbReference>
<feature type="domain" description="ABC transmembrane type-1" evidence="15">
    <location>
        <begin position="130"/>
        <end position="417"/>
    </location>
</feature>
<organism evidence="16 17">
    <name type="scientific">Schizosaccharomyces cryophilus (strain OY26 / ATCC MYA-4695 / CBS 11777 / NBRC 106824 / NRRL Y48691)</name>
    <name type="common">Fission yeast</name>
    <dbReference type="NCBI Taxonomy" id="653667"/>
    <lineage>
        <taxon>Eukaryota</taxon>
        <taxon>Fungi</taxon>
        <taxon>Dikarya</taxon>
        <taxon>Ascomycota</taxon>
        <taxon>Taphrinomycotina</taxon>
        <taxon>Schizosaccharomycetes</taxon>
        <taxon>Schizosaccharomycetales</taxon>
        <taxon>Schizosaccharomycetaceae</taxon>
        <taxon>Schizosaccharomyces</taxon>
    </lineage>
</organism>
<evidence type="ECO:0000256" key="8">
    <source>
        <dbReference type="ARBA" id="ARBA00022989"/>
    </source>
</evidence>
<dbReference type="InterPro" id="IPR027417">
    <property type="entry name" value="P-loop_NTPase"/>
</dbReference>
<dbReference type="OrthoDB" id="6500128at2759"/>
<feature type="transmembrane region" description="Helical" evidence="13">
    <location>
        <begin position="127"/>
        <end position="144"/>
    </location>
</feature>
<name>S9XH49_SCHCR</name>
<dbReference type="GeneID" id="25039039"/>
<dbReference type="SUPFAM" id="SSF90123">
    <property type="entry name" value="ABC transporter transmembrane region"/>
    <property type="match status" value="1"/>
</dbReference>
<comment type="similarity">
    <text evidence="10">Belongs to the ABC transporter superfamily. ABCB family. Heavy Metal importer (TC 3.A.1.210) subfamily.</text>
</comment>
<dbReference type="GO" id="GO:0140466">
    <property type="term" value="P:iron-sulfur cluster export from the mitochondrion"/>
    <property type="evidence" value="ECO:0007669"/>
    <property type="project" value="EnsemblFungi"/>
</dbReference>
<dbReference type="RefSeq" id="XP_013022871.1">
    <property type="nucleotide sequence ID" value="XM_013167417.1"/>
</dbReference>
<keyword evidence="6" id="KW-0067">ATP-binding</keyword>
<dbReference type="EMBL" id="KE546989">
    <property type="protein sequence ID" value="EPY52996.1"/>
    <property type="molecule type" value="Genomic_DNA"/>
</dbReference>
<dbReference type="Proteomes" id="UP000015464">
    <property type="component" value="Unassembled WGS sequence"/>
</dbReference>
<dbReference type="Gene3D" id="1.20.1560.10">
    <property type="entry name" value="ABC transporter type 1, transmembrane domain"/>
    <property type="match status" value="1"/>
</dbReference>
<dbReference type="Pfam" id="PF00664">
    <property type="entry name" value="ABC_membrane"/>
    <property type="match status" value="1"/>
</dbReference>
<keyword evidence="5" id="KW-0547">Nucleotide-binding</keyword>
<dbReference type="STRING" id="653667.S9XH49"/>
<dbReference type="PROSITE" id="PS50929">
    <property type="entry name" value="ABC_TM1F"/>
    <property type="match status" value="1"/>
</dbReference>
<keyword evidence="9 13" id="KW-0472">Membrane</keyword>
<reference evidence="16 17" key="1">
    <citation type="journal article" date="2011" name="Science">
        <title>Comparative functional genomics of the fission yeasts.</title>
        <authorList>
            <person name="Rhind N."/>
            <person name="Chen Z."/>
            <person name="Yassour M."/>
            <person name="Thompson D.A."/>
            <person name="Haas B.J."/>
            <person name="Habib N."/>
            <person name="Wapinski I."/>
            <person name="Roy S."/>
            <person name="Lin M.F."/>
            <person name="Heiman D.I."/>
            <person name="Young S.K."/>
            <person name="Furuya K."/>
            <person name="Guo Y."/>
            <person name="Pidoux A."/>
            <person name="Chen H.M."/>
            <person name="Robbertse B."/>
            <person name="Goldberg J.M."/>
            <person name="Aoki K."/>
            <person name="Bayne E.H."/>
            <person name="Berlin A.M."/>
            <person name="Desjardins C.A."/>
            <person name="Dobbs E."/>
            <person name="Dukaj L."/>
            <person name="Fan L."/>
            <person name="FitzGerald M.G."/>
            <person name="French C."/>
            <person name="Gujja S."/>
            <person name="Hansen K."/>
            <person name="Keifenheim D."/>
            <person name="Levin J.Z."/>
            <person name="Mosher R.A."/>
            <person name="Mueller C.A."/>
            <person name="Pfiffner J."/>
            <person name="Priest M."/>
            <person name="Russ C."/>
            <person name="Smialowska A."/>
            <person name="Swoboda P."/>
            <person name="Sykes S.M."/>
            <person name="Vaughn M."/>
            <person name="Vengrova S."/>
            <person name="Yoder R."/>
            <person name="Zeng Q."/>
            <person name="Allshire R."/>
            <person name="Baulcombe D."/>
            <person name="Birren B.W."/>
            <person name="Brown W."/>
            <person name="Ekwall K."/>
            <person name="Kellis M."/>
            <person name="Leatherwood J."/>
            <person name="Levin H."/>
            <person name="Margalit H."/>
            <person name="Martienssen R."/>
            <person name="Nieduszynski C.A."/>
            <person name="Spatafora J.W."/>
            <person name="Friedman N."/>
            <person name="Dalgaard J.Z."/>
            <person name="Baumann P."/>
            <person name="Niki H."/>
            <person name="Regev A."/>
            <person name="Nusbaum C."/>
        </authorList>
    </citation>
    <scope>NUCLEOTIDE SEQUENCE [LARGE SCALE GENOMIC DNA]</scope>
    <source>
        <strain evidence="17">OY26 / ATCC MYA-4695 / CBS 11777 / NBRC 106824 / NRRL Y48691</strain>
    </source>
</reference>
<dbReference type="PROSITE" id="PS00211">
    <property type="entry name" value="ABC_TRANSPORTER_1"/>
    <property type="match status" value="1"/>
</dbReference>
<dbReference type="InterPro" id="IPR003439">
    <property type="entry name" value="ABC_transporter-like_ATP-bd"/>
</dbReference>
<keyword evidence="4 13" id="KW-0812">Transmembrane</keyword>
<dbReference type="InterPro" id="IPR011527">
    <property type="entry name" value="ABC1_TM_dom"/>
</dbReference>
<keyword evidence="17" id="KW-1185">Reference proteome</keyword>
<feature type="transmembrane region" description="Helical" evidence="13">
    <location>
        <begin position="164"/>
        <end position="183"/>
    </location>
</feature>
<dbReference type="SUPFAM" id="SSF52540">
    <property type="entry name" value="P-loop containing nucleoside triphosphate hydrolases"/>
    <property type="match status" value="1"/>
</dbReference>
<dbReference type="GO" id="GO:0016226">
    <property type="term" value="P:iron-sulfur cluster assembly"/>
    <property type="evidence" value="ECO:0007669"/>
    <property type="project" value="EnsemblFungi"/>
</dbReference>
<dbReference type="OMA" id="VFHIIPI"/>
<dbReference type="InterPro" id="IPR017871">
    <property type="entry name" value="ABC_transporter-like_CS"/>
</dbReference>
<evidence type="ECO:0000256" key="3">
    <source>
        <dbReference type="ARBA" id="ARBA00022448"/>
    </source>
</evidence>
<proteinExistence type="inferred from homology"/>
<dbReference type="InterPro" id="IPR039421">
    <property type="entry name" value="Type_1_exporter"/>
</dbReference>
<comment type="subcellular location">
    <subcellularLocation>
        <location evidence="1">Mitochondrion inner membrane</location>
        <topology evidence="1">Multi-pass membrane protein</topology>
    </subcellularLocation>
</comment>
<dbReference type="GO" id="GO:0140359">
    <property type="term" value="F:ABC-type transporter activity"/>
    <property type="evidence" value="ECO:0007669"/>
    <property type="project" value="InterPro"/>
</dbReference>
<evidence type="ECO:0000256" key="1">
    <source>
        <dbReference type="ARBA" id="ARBA00004448"/>
    </source>
</evidence>
<evidence type="ECO:0000256" key="12">
    <source>
        <dbReference type="ARBA" id="ARBA00040792"/>
    </source>
</evidence>
<evidence type="ECO:0000313" key="17">
    <source>
        <dbReference type="Proteomes" id="UP000015464"/>
    </source>
</evidence>
<dbReference type="CDD" id="cd03253">
    <property type="entry name" value="ABCC_ATM1_transporter"/>
    <property type="match status" value="1"/>
</dbReference>
<dbReference type="PANTHER" id="PTHR24221:SF402">
    <property type="entry name" value="IRON-SULFUR CLUSTERS TRANSPORTER ABCB7, MITOCHONDRIAL"/>
    <property type="match status" value="1"/>
</dbReference>
<dbReference type="InterPro" id="IPR036640">
    <property type="entry name" value="ABC1_TM_sf"/>
</dbReference>
<evidence type="ECO:0000256" key="6">
    <source>
        <dbReference type="ARBA" id="ARBA00022840"/>
    </source>
</evidence>
<dbReference type="FunFam" id="3.40.50.300:FF:000186">
    <property type="entry name" value="ATP-binding cassette sub-family B member 7, mitochondrial"/>
    <property type="match status" value="1"/>
</dbReference>